<proteinExistence type="predicted"/>
<name>A0A8V0Y9U9_CHICK</name>
<dbReference type="OMA" id="LNKMPQH"/>
<sequence>MGCNTSNRVAAAQLSSEELQNNHEARSQTPSDSADRTWAATSQEGAAWTRGTSENGSKLEVEAREGDFPERSTEGFAPSEKSSNAQSTDTLLTSGFISKSWPLQETERQKSSDILEELRMQGIIRSQSTTASTEEAYENKRDALEKMLKKPPARLEKMWFGSKEENDFTAKDMKTAEEKNKQVREKELRRTPQHTASYPATDHQTTGKQTEKDCPSFQSQESTDAPQSSPLHGEISVPLQEITAEETTNYYTEDFTIESDITYNCINETIWI</sequence>
<feature type="compositionally biased region" description="Polar residues" evidence="1">
    <location>
        <begin position="39"/>
        <end position="56"/>
    </location>
</feature>
<feature type="compositionally biased region" description="Polar residues" evidence="1">
    <location>
        <begin position="216"/>
        <end position="230"/>
    </location>
</feature>
<accession>A0A8V0Y9U9</accession>
<reference evidence="2" key="2">
    <citation type="submission" date="2025-08" db="UniProtKB">
        <authorList>
            <consortium name="Ensembl"/>
        </authorList>
    </citation>
    <scope>IDENTIFICATION</scope>
    <source>
        <strain evidence="2">broiler</strain>
    </source>
</reference>
<feature type="region of interest" description="Disordered" evidence="1">
    <location>
        <begin position="170"/>
        <end position="232"/>
    </location>
</feature>
<dbReference type="OrthoDB" id="9940536at2759"/>
<feature type="compositionally biased region" description="Basic and acidic residues" evidence="1">
    <location>
        <begin position="57"/>
        <end position="73"/>
    </location>
</feature>
<dbReference type="AlphaFoldDB" id="A0A8V0Y9U9"/>
<feature type="compositionally biased region" description="Polar residues" evidence="1">
    <location>
        <begin position="80"/>
        <end position="91"/>
    </location>
</feature>
<dbReference type="GeneID" id="101747319"/>
<gene>
    <name evidence="2" type="primary">STMND1</name>
</gene>
<feature type="compositionally biased region" description="Polar residues" evidence="1">
    <location>
        <begin position="1"/>
        <end position="19"/>
    </location>
</feature>
<dbReference type="Proteomes" id="UP000000539">
    <property type="component" value="Chromosome 2"/>
</dbReference>
<reference evidence="2" key="1">
    <citation type="submission" date="2020-11" db="EMBL/GenBank/DDBJ databases">
        <title>Gallus gallus (Chicken) genome, bGalGal1, GRCg7b, maternal haplotype autosomes + Z &amp; W.</title>
        <authorList>
            <person name="Warren W."/>
            <person name="Formenti G."/>
            <person name="Fedrigo O."/>
            <person name="Haase B."/>
            <person name="Mountcastle J."/>
            <person name="Balacco J."/>
            <person name="Tracey A."/>
            <person name="Schneider V."/>
            <person name="Okimoto R."/>
            <person name="Cheng H."/>
            <person name="Hawken R."/>
            <person name="Howe K."/>
            <person name="Jarvis E.D."/>
        </authorList>
    </citation>
    <scope>NUCLEOTIDE SEQUENCE [LARGE SCALE GENOMIC DNA]</scope>
    <source>
        <strain evidence="2">Broiler</strain>
    </source>
</reference>
<dbReference type="GeneTree" id="ENSGT00950000185255"/>
<dbReference type="CTD" id="401236"/>
<feature type="region of interest" description="Disordered" evidence="1">
    <location>
        <begin position="1"/>
        <end position="91"/>
    </location>
</feature>
<feature type="compositionally biased region" description="Polar residues" evidence="1">
    <location>
        <begin position="193"/>
        <end position="208"/>
    </location>
</feature>
<evidence type="ECO:0000313" key="3">
    <source>
        <dbReference type="Proteomes" id="UP000000539"/>
    </source>
</evidence>
<dbReference type="RefSeq" id="XP_040545696.1">
    <property type="nucleotide sequence ID" value="XM_040689762.2"/>
</dbReference>
<feature type="compositionally biased region" description="Basic and acidic residues" evidence="1">
    <location>
        <begin position="170"/>
        <end position="190"/>
    </location>
</feature>
<reference evidence="2" key="3">
    <citation type="submission" date="2025-09" db="UniProtKB">
        <authorList>
            <consortium name="Ensembl"/>
        </authorList>
    </citation>
    <scope>IDENTIFICATION</scope>
    <source>
        <strain evidence="2">broiler</strain>
    </source>
</reference>
<protein>
    <submittedName>
        <fullName evidence="2">Stathmin domain containing 1</fullName>
    </submittedName>
</protein>
<organism evidence="2 3">
    <name type="scientific">Gallus gallus</name>
    <name type="common">Chicken</name>
    <dbReference type="NCBI Taxonomy" id="9031"/>
    <lineage>
        <taxon>Eukaryota</taxon>
        <taxon>Metazoa</taxon>
        <taxon>Chordata</taxon>
        <taxon>Craniata</taxon>
        <taxon>Vertebrata</taxon>
        <taxon>Euteleostomi</taxon>
        <taxon>Archelosauria</taxon>
        <taxon>Archosauria</taxon>
        <taxon>Dinosauria</taxon>
        <taxon>Saurischia</taxon>
        <taxon>Theropoda</taxon>
        <taxon>Coelurosauria</taxon>
        <taxon>Aves</taxon>
        <taxon>Neognathae</taxon>
        <taxon>Galloanserae</taxon>
        <taxon>Galliformes</taxon>
        <taxon>Phasianidae</taxon>
        <taxon>Phasianinae</taxon>
        <taxon>Gallus</taxon>
    </lineage>
</organism>
<keyword evidence="3" id="KW-1185">Reference proteome</keyword>
<dbReference type="Ensembl" id="ENSGALT00010026634.1">
    <property type="protein sequence ID" value="ENSGALP00010015188.1"/>
    <property type="gene ID" value="ENSGALG00010011134.1"/>
</dbReference>
<evidence type="ECO:0000313" key="2">
    <source>
        <dbReference type="Ensembl" id="ENSGALP00010015188.1"/>
    </source>
</evidence>
<evidence type="ECO:0000256" key="1">
    <source>
        <dbReference type="SAM" id="MobiDB-lite"/>
    </source>
</evidence>